<evidence type="ECO:0008006" key="3">
    <source>
        <dbReference type="Google" id="ProtNLM"/>
    </source>
</evidence>
<protein>
    <recommendedName>
        <fullName evidence="3">DUF1963 domain-containing protein</fullName>
    </recommendedName>
</protein>
<evidence type="ECO:0000313" key="2">
    <source>
        <dbReference type="Proteomes" id="UP001606134"/>
    </source>
</evidence>
<organism evidence="1 2">
    <name type="scientific">Pelomonas candidula</name>
    <dbReference type="NCBI Taxonomy" id="3299025"/>
    <lineage>
        <taxon>Bacteria</taxon>
        <taxon>Pseudomonadati</taxon>
        <taxon>Pseudomonadota</taxon>
        <taxon>Betaproteobacteria</taxon>
        <taxon>Burkholderiales</taxon>
        <taxon>Sphaerotilaceae</taxon>
        <taxon>Roseateles</taxon>
    </lineage>
</organism>
<proteinExistence type="predicted"/>
<dbReference type="Proteomes" id="UP001606134">
    <property type="component" value="Unassembled WGS sequence"/>
</dbReference>
<reference evidence="1 2" key="1">
    <citation type="submission" date="2024-08" db="EMBL/GenBank/DDBJ databases">
        <authorList>
            <person name="Lu H."/>
        </authorList>
    </citation>
    <scope>NUCLEOTIDE SEQUENCE [LARGE SCALE GENOMIC DNA]</scope>
    <source>
        <strain evidence="1 2">BYS78W</strain>
    </source>
</reference>
<accession>A0ABW7H6Z4</accession>
<evidence type="ECO:0000313" key="1">
    <source>
        <dbReference type="EMBL" id="MFG6485622.1"/>
    </source>
</evidence>
<comment type="caution">
    <text evidence="1">The sequence shown here is derived from an EMBL/GenBank/DDBJ whole genome shotgun (WGS) entry which is preliminary data.</text>
</comment>
<keyword evidence="2" id="KW-1185">Reference proteome</keyword>
<sequence>MNTFIPDLVAPDELPTQTALEDKFGGLPWGLPPQLWPVCADCGLPQTFLSQFVHHPQRLNLGRPGRMLFAFQCMHDPGVCETWDGTSGANACLVLEPEQLQDSPTAVPEDGVPLELELRVVDWIAQDDGITPEQAQSFLARDFDTYLALPDAVRDLPTGVTRLGSVPLWVQSPEEAPDGNGWRFVGQLEGAHRLQRPPRTRLNPNDEDGTSLWCDGPNFGGGLAYLFVDTEASPPQGHLFWQC</sequence>
<dbReference type="RefSeq" id="WP_394406368.1">
    <property type="nucleotide sequence ID" value="NZ_JBIGIC010000001.1"/>
</dbReference>
<gene>
    <name evidence="1" type="ORF">ACG04R_03000</name>
</gene>
<name>A0ABW7H6Z4_9BURK</name>
<dbReference type="EMBL" id="JBIGIC010000001">
    <property type="protein sequence ID" value="MFG6485622.1"/>
    <property type="molecule type" value="Genomic_DNA"/>
</dbReference>